<reference evidence="1" key="1">
    <citation type="submission" date="2021-03" db="EMBL/GenBank/DDBJ databases">
        <title>Whole genome shotgun sequence of Actinoplanes auranticolor NBRC 12245.</title>
        <authorList>
            <person name="Komaki H."/>
            <person name="Tamura T."/>
        </authorList>
    </citation>
    <scope>NUCLEOTIDE SEQUENCE</scope>
    <source>
        <strain evidence="1">NBRC 12245</strain>
    </source>
</reference>
<dbReference type="Proteomes" id="UP000681340">
    <property type="component" value="Unassembled WGS sequence"/>
</dbReference>
<dbReference type="AlphaFoldDB" id="A0A919ST66"/>
<evidence type="ECO:0000313" key="1">
    <source>
        <dbReference type="EMBL" id="GIM76488.1"/>
    </source>
</evidence>
<protein>
    <submittedName>
        <fullName evidence="1">Uncharacterized protein</fullName>
    </submittedName>
</protein>
<keyword evidence="2" id="KW-1185">Reference proteome</keyword>
<organism evidence="1 2">
    <name type="scientific">Actinoplanes auranticolor</name>
    <dbReference type="NCBI Taxonomy" id="47988"/>
    <lineage>
        <taxon>Bacteria</taxon>
        <taxon>Bacillati</taxon>
        <taxon>Actinomycetota</taxon>
        <taxon>Actinomycetes</taxon>
        <taxon>Micromonosporales</taxon>
        <taxon>Micromonosporaceae</taxon>
        <taxon>Actinoplanes</taxon>
    </lineage>
</organism>
<name>A0A919ST66_9ACTN</name>
<proteinExistence type="predicted"/>
<sequence>MRQSVVAAGVLEGARQGRDAAAQGDQATAGGEFPLDELVDVLVGEPLQRRRAERGG</sequence>
<accession>A0A919ST66</accession>
<dbReference type="EMBL" id="BOQL01000062">
    <property type="protein sequence ID" value="GIM76488.1"/>
    <property type="molecule type" value="Genomic_DNA"/>
</dbReference>
<gene>
    <name evidence="1" type="ORF">Aau02nite_71110</name>
</gene>
<comment type="caution">
    <text evidence="1">The sequence shown here is derived from an EMBL/GenBank/DDBJ whole genome shotgun (WGS) entry which is preliminary data.</text>
</comment>
<evidence type="ECO:0000313" key="2">
    <source>
        <dbReference type="Proteomes" id="UP000681340"/>
    </source>
</evidence>